<evidence type="ECO:0000256" key="1">
    <source>
        <dbReference type="SAM" id="Phobius"/>
    </source>
</evidence>
<sequence>MKERGLSTDSTIYNYTLVRKVSPRFPHSLGHLLFLAAGCLAILPRTGGWRGLLYLGVSLAAVSLWQGSILYLYLWFRGRPPGAAWTYHWTLPWLGWLPAGFHSFSGFVKLLGHLTWVGLAGLSLTYLWLPREAYALLLFVHLWMLHPRYILLLKFRKLKRGGLIKVLQKDVSYYLS</sequence>
<evidence type="ECO:0000313" key="3">
    <source>
        <dbReference type="Proteomes" id="UP001305702"/>
    </source>
</evidence>
<keyword evidence="1" id="KW-1133">Transmembrane helix</keyword>
<keyword evidence="3" id="KW-1185">Reference proteome</keyword>
<organism evidence="2 3">
    <name type="scientific">Paenibacillus aurantius</name>
    <dbReference type="NCBI Taxonomy" id="2918900"/>
    <lineage>
        <taxon>Bacteria</taxon>
        <taxon>Bacillati</taxon>
        <taxon>Bacillota</taxon>
        <taxon>Bacilli</taxon>
        <taxon>Bacillales</taxon>
        <taxon>Paenibacillaceae</taxon>
        <taxon>Paenibacillus</taxon>
    </lineage>
</organism>
<dbReference type="KEGG" id="paun:MJA45_00800"/>
<feature type="transmembrane region" description="Helical" evidence="1">
    <location>
        <begin position="111"/>
        <end position="129"/>
    </location>
</feature>
<keyword evidence="1" id="KW-0472">Membrane</keyword>
<dbReference type="EMBL" id="CP130318">
    <property type="protein sequence ID" value="WNQ11647.1"/>
    <property type="molecule type" value="Genomic_DNA"/>
</dbReference>
<name>A0AA96LDA4_9BACL</name>
<dbReference type="AlphaFoldDB" id="A0AA96LDA4"/>
<dbReference type="Proteomes" id="UP001305702">
    <property type="component" value="Chromosome"/>
</dbReference>
<feature type="transmembrane region" description="Helical" evidence="1">
    <location>
        <begin position="135"/>
        <end position="155"/>
    </location>
</feature>
<proteinExistence type="predicted"/>
<protein>
    <submittedName>
        <fullName evidence="2">Uncharacterized protein</fullName>
    </submittedName>
</protein>
<feature type="transmembrane region" description="Helical" evidence="1">
    <location>
        <begin position="25"/>
        <end position="43"/>
    </location>
</feature>
<keyword evidence="1" id="KW-0812">Transmembrane</keyword>
<reference evidence="2 3" key="1">
    <citation type="submission" date="2022-02" db="EMBL/GenBank/DDBJ databases">
        <title>Paenibacillus sp. MBLB1776 Whole Genome Shotgun Sequencing.</title>
        <authorList>
            <person name="Hwang C.Y."/>
            <person name="Cho E.-S."/>
            <person name="Seo M.-J."/>
        </authorList>
    </citation>
    <scope>NUCLEOTIDE SEQUENCE [LARGE SCALE GENOMIC DNA]</scope>
    <source>
        <strain evidence="2 3">MBLB1776</strain>
    </source>
</reference>
<dbReference type="RefSeq" id="WP_315605424.1">
    <property type="nucleotide sequence ID" value="NZ_CP130318.1"/>
</dbReference>
<evidence type="ECO:0000313" key="2">
    <source>
        <dbReference type="EMBL" id="WNQ11647.1"/>
    </source>
</evidence>
<accession>A0AA96LDA4</accession>
<gene>
    <name evidence="2" type="ORF">MJA45_00800</name>
</gene>
<feature type="transmembrane region" description="Helical" evidence="1">
    <location>
        <begin position="52"/>
        <end position="74"/>
    </location>
</feature>